<evidence type="ECO:0000313" key="7">
    <source>
        <dbReference type="Proteomes" id="UP000694388"/>
    </source>
</evidence>
<dbReference type="SUPFAM" id="SSF54928">
    <property type="entry name" value="RNA-binding domain, RBD"/>
    <property type="match status" value="1"/>
</dbReference>
<keyword evidence="7" id="KW-1185">Reference proteome</keyword>
<dbReference type="AlphaFoldDB" id="A0A8C4NP79"/>
<comment type="similarity">
    <text evidence="1">Belongs to the RRM TRSPAP family.</text>
</comment>
<evidence type="ECO:0000256" key="2">
    <source>
        <dbReference type="ARBA" id="ARBA00033477"/>
    </source>
</evidence>
<dbReference type="InterPro" id="IPR035979">
    <property type="entry name" value="RBD_domain_sf"/>
</dbReference>
<feature type="transmembrane region" description="Helical" evidence="4">
    <location>
        <begin position="156"/>
        <end position="173"/>
    </location>
</feature>
<evidence type="ECO:0000256" key="1">
    <source>
        <dbReference type="ARBA" id="ARBA00008920"/>
    </source>
</evidence>
<evidence type="ECO:0000256" key="4">
    <source>
        <dbReference type="SAM" id="Phobius"/>
    </source>
</evidence>
<proteinExistence type="inferred from homology"/>
<keyword evidence="4" id="KW-0472">Membrane</keyword>
<feature type="domain" description="RRM" evidence="5">
    <location>
        <begin position="74"/>
        <end position="153"/>
    </location>
</feature>
<dbReference type="PROSITE" id="PS50102">
    <property type="entry name" value="RRM"/>
    <property type="match status" value="1"/>
</dbReference>
<dbReference type="Proteomes" id="UP000694388">
    <property type="component" value="Unplaced"/>
</dbReference>
<dbReference type="GeneTree" id="ENSGT00940000156139"/>
<dbReference type="Gene3D" id="3.30.70.330">
    <property type="match status" value="1"/>
</dbReference>
<dbReference type="PANTHER" id="PTHR37457:SF1">
    <property type="entry name" value="SIMILAR TO HUMAN CHROMOSOME 6 OPEN READING FRAME 52"/>
    <property type="match status" value="1"/>
</dbReference>
<reference evidence="6" key="2">
    <citation type="submission" date="2025-09" db="UniProtKB">
        <authorList>
            <consortium name="Ensembl"/>
        </authorList>
    </citation>
    <scope>IDENTIFICATION</scope>
</reference>
<sequence>TLVLCFCLQCAFATLPSCARHHLPRISAVRLQGGTVWLSIQARRFKLNYATHSRQPDGRIVYNPRPPRTQSPEYSIFVGDLTPEVDNFQLYDFFVRKYPSCMSGKVITDQNGVSRGYGFVRFAEENEQKKALGEMQGATGLGSRPVKISLATPKKYLPFLKYFFLFLVFFCFVPSPSHMKVLFIGHFCCSA</sequence>
<dbReference type="SMART" id="SM00360">
    <property type="entry name" value="RRM"/>
    <property type="match status" value="1"/>
</dbReference>
<organism evidence="6 7">
    <name type="scientific">Eptatretus burgeri</name>
    <name type="common">Inshore hagfish</name>
    <dbReference type="NCBI Taxonomy" id="7764"/>
    <lineage>
        <taxon>Eukaryota</taxon>
        <taxon>Metazoa</taxon>
        <taxon>Chordata</taxon>
        <taxon>Craniata</taxon>
        <taxon>Vertebrata</taxon>
        <taxon>Cyclostomata</taxon>
        <taxon>Myxini</taxon>
        <taxon>Myxiniformes</taxon>
        <taxon>Myxinidae</taxon>
        <taxon>Eptatretinae</taxon>
        <taxon>Eptatretus</taxon>
    </lineage>
</organism>
<dbReference type="FunFam" id="3.30.70.330:FF:000166">
    <property type="entry name" value="Trna selenocysteine 1-associated protein 1"/>
    <property type="match status" value="1"/>
</dbReference>
<dbReference type="InterPro" id="IPR012677">
    <property type="entry name" value="Nucleotide-bd_a/b_plait_sf"/>
</dbReference>
<evidence type="ECO:0000259" key="5">
    <source>
        <dbReference type="PROSITE" id="PS50102"/>
    </source>
</evidence>
<keyword evidence="4" id="KW-0812">Transmembrane</keyword>
<dbReference type="PANTHER" id="PTHR37457">
    <property type="entry name" value="TRNA SELENOCYSTEINE 1-ASSOCIATED PROTEIN 1-RELATED"/>
    <property type="match status" value="1"/>
</dbReference>
<dbReference type="InterPro" id="IPR034510">
    <property type="entry name" value="SECp43_RRM2"/>
</dbReference>
<dbReference type="Ensembl" id="ENSEBUT00000007654.1">
    <property type="protein sequence ID" value="ENSEBUP00000007181.1"/>
    <property type="gene ID" value="ENSEBUG00000004709.1"/>
</dbReference>
<dbReference type="InterPro" id="IPR040434">
    <property type="entry name" value="TSAP1"/>
</dbReference>
<dbReference type="Pfam" id="PF00076">
    <property type="entry name" value="RRM_1"/>
    <property type="match status" value="1"/>
</dbReference>
<evidence type="ECO:0000256" key="3">
    <source>
        <dbReference type="PROSITE-ProRule" id="PRU00176"/>
    </source>
</evidence>
<evidence type="ECO:0000313" key="6">
    <source>
        <dbReference type="Ensembl" id="ENSEBUP00000007181.1"/>
    </source>
</evidence>
<dbReference type="InterPro" id="IPR000504">
    <property type="entry name" value="RRM_dom"/>
</dbReference>
<dbReference type="CDD" id="cd12612">
    <property type="entry name" value="RRM2_SECp43"/>
    <property type="match status" value="1"/>
</dbReference>
<protein>
    <recommendedName>
        <fullName evidence="2">tRNA selenocysteine-associated protein 1</fullName>
    </recommendedName>
</protein>
<reference evidence="6" key="1">
    <citation type="submission" date="2025-08" db="UniProtKB">
        <authorList>
            <consortium name="Ensembl"/>
        </authorList>
    </citation>
    <scope>IDENTIFICATION</scope>
</reference>
<accession>A0A8C4NP79</accession>
<keyword evidence="4" id="KW-1133">Transmembrane helix</keyword>
<keyword evidence="3" id="KW-0694">RNA-binding</keyword>
<dbReference type="GO" id="GO:0003723">
    <property type="term" value="F:RNA binding"/>
    <property type="evidence" value="ECO:0007669"/>
    <property type="project" value="UniProtKB-UniRule"/>
</dbReference>
<name>A0A8C4NP79_EPTBU</name>